<organism evidence="1 2">
    <name type="scientific">Jatropha curcas</name>
    <name type="common">Barbados nut</name>
    <dbReference type="NCBI Taxonomy" id="180498"/>
    <lineage>
        <taxon>Eukaryota</taxon>
        <taxon>Viridiplantae</taxon>
        <taxon>Streptophyta</taxon>
        <taxon>Embryophyta</taxon>
        <taxon>Tracheophyta</taxon>
        <taxon>Spermatophyta</taxon>
        <taxon>Magnoliopsida</taxon>
        <taxon>eudicotyledons</taxon>
        <taxon>Gunneridae</taxon>
        <taxon>Pentapetalae</taxon>
        <taxon>rosids</taxon>
        <taxon>fabids</taxon>
        <taxon>Malpighiales</taxon>
        <taxon>Euphorbiaceae</taxon>
        <taxon>Crotonoideae</taxon>
        <taxon>Jatropheae</taxon>
        <taxon>Jatropha</taxon>
    </lineage>
</organism>
<protein>
    <submittedName>
        <fullName evidence="1">Uncharacterized protein</fullName>
    </submittedName>
</protein>
<name>A0A067KJG1_JATCU</name>
<evidence type="ECO:0000313" key="1">
    <source>
        <dbReference type="EMBL" id="KDP36371.1"/>
    </source>
</evidence>
<dbReference type="EMBL" id="KK914438">
    <property type="protein sequence ID" value="KDP36371.1"/>
    <property type="molecule type" value="Genomic_DNA"/>
</dbReference>
<dbReference type="Proteomes" id="UP000027138">
    <property type="component" value="Unassembled WGS sequence"/>
</dbReference>
<sequence length="262" mass="30066">MSSASNLADSHASENDEFSIINLLKILPIVDQRQQVIEISVFFSGISIEKLSDESAEDYKIRFFRSYSQNFLLILSFRLIFLWHLSLDFDCKLNESSLSYNKAGRPRLQYKGDMRKKETHKGETRKWHLKIMSLISLIYSSFSHRLIKKKETAELSALSAGISVDTQTKVTTIIELYLFFELFSKLSPLSEFPLQFLVAFQDKIQQHIQIARKMFALAQGESTGVEDVACMGESESEEEGHLLCNANFVVAFEPEFIRGPRR</sequence>
<reference evidence="1 2" key="1">
    <citation type="journal article" date="2014" name="PLoS ONE">
        <title>Global Analysis of Gene Expression Profiles in Physic Nut (Jatropha curcas L.) Seedlings Exposed to Salt Stress.</title>
        <authorList>
            <person name="Zhang L."/>
            <person name="Zhang C."/>
            <person name="Wu P."/>
            <person name="Chen Y."/>
            <person name="Li M."/>
            <person name="Jiang H."/>
            <person name="Wu G."/>
        </authorList>
    </citation>
    <scope>NUCLEOTIDE SEQUENCE [LARGE SCALE GENOMIC DNA]</scope>
    <source>
        <strain evidence="2">cv. GZQX0401</strain>
        <tissue evidence="1">Young leaves</tissue>
    </source>
</reference>
<gene>
    <name evidence="1" type="ORF">JCGZ_09787</name>
</gene>
<accession>A0A067KJG1</accession>
<keyword evidence="2" id="KW-1185">Reference proteome</keyword>
<proteinExistence type="predicted"/>
<dbReference type="AlphaFoldDB" id="A0A067KJG1"/>
<evidence type="ECO:0000313" key="2">
    <source>
        <dbReference type="Proteomes" id="UP000027138"/>
    </source>
</evidence>